<dbReference type="InterPro" id="IPR005511">
    <property type="entry name" value="SMP-30"/>
</dbReference>
<dbReference type="Proteomes" id="UP001174908">
    <property type="component" value="Unassembled WGS sequence"/>
</dbReference>
<dbReference type="PRINTS" id="PR01790">
    <property type="entry name" value="SMP30FAMILY"/>
</dbReference>
<sequence>MWQSIASSCCELGESPFWHPQERSLYWVDIPGRALLRTRGPIDENTEVQRWTMPSEPGCIAPARRGGLVVALRDSIYRAAEWGGELRCMARADHDVRTLRFNDGKCDPLGRFWAGSINEAKDGPTAALHCLDARPGHAAGAAASLVRMQGEVTTANGLAFAPEANRIYWADTPSHAVRVWDWDAQANRMSNEREFQRFAPKPAGWTPGAAGAPSYGGRPDGATLDAQGRYWAAMYEGAQLVCIDAAGNQVAAIPVPAQCPTMPCFGGDDLRTLFVTTGRHGRSTDELGRLPASGKVLFMRSQTQGRPVDFFED</sequence>
<feature type="domain" description="SMP-30/Gluconolactonase/LRE-like region" evidence="2">
    <location>
        <begin position="12"/>
        <end position="278"/>
    </location>
</feature>
<keyword evidence="3" id="KW-0378">Hydrolase</keyword>
<keyword evidence="4" id="KW-1185">Reference proteome</keyword>
<reference evidence="3" key="1">
    <citation type="submission" date="2023-06" db="EMBL/GenBank/DDBJ databases">
        <authorList>
            <person name="Jiang Y."/>
            <person name="Liu Q."/>
        </authorList>
    </citation>
    <scope>NUCLEOTIDE SEQUENCE</scope>
    <source>
        <strain evidence="3">CGMCC 1.12089</strain>
    </source>
</reference>
<dbReference type="SUPFAM" id="SSF63829">
    <property type="entry name" value="Calcium-dependent phosphotriesterase"/>
    <property type="match status" value="1"/>
</dbReference>
<protein>
    <submittedName>
        <fullName evidence="3">SMP-30/gluconolactonase/LRE family protein</fullName>
        <ecNumber evidence="3">3.1.1.99</ecNumber>
    </submittedName>
</protein>
<dbReference type="Gene3D" id="2.120.10.30">
    <property type="entry name" value="TolB, C-terminal domain"/>
    <property type="match status" value="1"/>
</dbReference>
<dbReference type="InterPro" id="IPR013658">
    <property type="entry name" value="SGL"/>
</dbReference>
<dbReference type="Pfam" id="PF08450">
    <property type="entry name" value="SGL"/>
    <property type="match status" value="1"/>
</dbReference>
<dbReference type="GO" id="GO:0016787">
    <property type="term" value="F:hydrolase activity"/>
    <property type="evidence" value="ECO:0007669"/>
    <property type="project" value="UniProtKB-KW"/>
</dbReference>
<dbReference type="InterPro" id="IPR011042">
    <property type="entry name" value="6-blade_b-propeller_TolB-like"/>
</dbReference>
<evidence type="ECO:0000313" key="3">
    <source>
        <dbReference type="EMBL" id="MDM0046621.1"/>
    </source>
</evidence>
<name>A0ABT7NFA1_9BURK</name>
<organism evidence="3 4">
    <name type="scientific">Variovorax dokdonensis</name>
    <dbReference type="NCBI Taxonomy" id="344883"/>
    <lineage>
        <taxon>Bacteria</taxon>
        <taxon>Pseudomonadati</taxon>
        <taxon>Pseudomonadota</taxon>
        <taxon>Betaproteobacteria</taxon>
        <taxon>Burkholderiales</taxon>
        <taxon>Comamonadaceae</taxon>
        <taxon>Variovorax</taxon>
    </lineage>
</organism>
<comment type="similarity">
    <text evidence="1">Belongs to the SMP-30/CGR1 family.</text>
</comment>
<proteinExistence type="inferred from homology"/>
<evidence type="ECO:0000259" key="2">
    <source>
        <dbReference type="Pfam" id="PF08450"/>
    </source>
</evidence>
<dbReference type="PANTHER" id="PTHR10907">
    <property type="entry name" value="REGUCALCIN"/>
    <property type="match status" value="1"/>
</dbReference>
<evidence type="ECO:0000256" key="1">
    <source>
        <dbReference type="ARBA" id="ARBA00008853"/>
    </source>
</evidence>
<gene>
    <name evidence="3" type="ORF">QTH91_19180</name>
</gene>
<comment type="caution">
    <text evidence="3">The sequence shown here is derived from an EMBL/GenBank/DDBJ whole genome shotgun (WGS) entry which is preliminary data.</text>
</comment>
<dbReference type="RefSeq" id="WP_286661740.1">
    <property type="nucleotide sequence ID" value="NZ_JASZYV010000004.1"/>
</dbReference>
<dbReference type="PANTHER" id="PTHR10907:SF47">
    <property type="entry name" value="REGUCALCIN"/>
    <property type="match status" value="1"/>
</dbReference>
<accession>A0ABT7NFA1</accession>
<dbReference type="EC" id="3.1.1.99" evidence="3"/>
<dbReference type="EMBL" id="JASZYV010000004">
    <property type="protein sequence ID" value="MDM0046621.1"/>
    <property type="molecule type" value="Genomic_DNA"/>
</dbReference>
<evidence type="ECO:0000313" key="4">
    <source>
        <dbReference type="Proteomes" id="UP001174908"/>
    </source>
</evidence>